<reference evidence="7 8" key="1">
    <citation type="submission" date="2021-07" db="EMBL/GenBank/DDBJ databases">
        <title>Paraburkholderia edwinii protects Aspergillus sp. from phenazines by acting as a toxin sponge.</title>
        <authorList>
            <person name="Dahlstrom K.M."/>
            <person name="Newman D.K."/>
        </authorList>
    </citation>
    <scope>NUCLEOTIDE SEQUENCE [LARGE SCALE GENOMIC DNA]</scope>
    <source>
        <strain evidence="7 8">Pe01</strain>
    </source>
</reference>
<dbReference type="InterPro" id="IPR009056">
    <property type="entry name" value="Cyt_c-like_dom"/>
</dbReference>
<keyword evidence="1 4" id="KW-0349">Heme</keyword>
<keyword evidence="3 4" id="KW-0408">Iron</keyword>
<accession>A0ABX8UJC6</accession>
<dbReference type="Gene3D" id="1.10.760.10">
    <property type="entry name" value="Cytochrome c-like domain"/>
    <property type="match status" value="1"/>
</dbReference>
<dbReference type="RefSeq" id="WP_219798058.1">
    <property type="nucleotide sequence ID" value="NZ_CP080095.1"/>
</dbReference>
<proteinExistence type="predicted"/>
<feature type="region of interest" description="Disordered" evidence="5">
    <location>
        <begin position="1"/>
        <end position="20"/>
    </location>
</feature>
<organism evidence="7 8">
    <name type="scientific">Paraburkholderia edwinii</name>
    <dbReference type="NCBI Taxonomy" id="2861782"/>
    <lineage>
        <taxon>Bacteria</taxon>
        <taxon>Pseudomonadati</taxon>
        <taxon>Pseudomonadota</taxon>
        <taxon>Betaproteobacteria</taxon>
        <taxon>Burkholderiales</taxon>
        <taxon>Burkholderiaceae</taxon>
        <taxon>Paraburkholderia</taxon>
    </lineage>
</organism>
<evidence type="ECO:0000256" key="2">
    <source>
        <dbReference type="ARBA" id="ARBA00022723"/>
    </source>
</evidence>
<dbReference type="Pfam" id="PF00034">
    <property type="entry name" value="Cytochrom_C"/>
    <property type="match status" value="1"/>
</dbReference>
<evidence type="ECO:0000259" key="6">
    <source>
        <dbReference type="PROSITE" id="PS51007"/>
    </source>
</evidence>
<dbReference type="Proteomes" id="UP000826462">
    <property type="component" value="Chromosome 1"/>
</dbReference>
<dbReference type="PROSITE" id="PS51007">
    <property type="entry name" value="CYTC"/>
    <property type="match status" value="1"/>
</dbReference>
<sequence>MTDNHSKSASPVGRASRDPHVVRSLRPAHVARRAMNALYLLALPLALAPAAGFAKPPVDPEAALIAHGNYIVHRVGMCTDCHTPKDAHGQSIAAQDLQGAELHFTPDAPVPGFTNRSVRLAGLPAGYTEAQLATFLETGHTPSGGTARPPMPDYRLNEHDARAVAAYLHSLN</sequence>
<name>A0ABX8UJC6_9BURK</name>
<feature type="domain" description="Cytochrome c" evidence="6">
    <location>
        <begin position="63"/>
        <end position="172"/>
    </location>
</feature>
<evidence type="ECO:0000256" key="4">
    <source>
        <dbReference type="PROSITE-ProRule" id="PRU00433"/>
    </source>
</evidence>
<keyword evidence="2 4" id="KW-0479">Metal-binding</keyword>
<evidence type="ECO:0000256" key="1">
    <source>
        <dbReference type="ARBA" id="ARBA00022617"/>
    </source>
</evidence>
<protein>
    <submittedName>
        <fullName evidence="7">C-type cytochrome</fullName>
    </submittedName>
</protein>
<evidence type="ECO:0000313" key="7">
    <source>
        <dbReference type="EMBL" id="QYD68671.1"/>
    </source>
</evidence>
<dbReference type="SUPFAM" id="SSF46626">
    <property type="entry name" value="Cytochrome c"/>
    <property type="match status" value="1"/>
</dbReference>
<evidence type="ECO:0000313" key="8">
    <source>
        <dbReference type="Proteomes" id="UP000826462"/>
    </source>
</evidence>
<dbReference type="InterPro" id="IPR036909">
    <property type="entry name" value="Cyt_c-like_dom_sf"/>
</dbReference>
<keyword evidence="8" id="KW-1185">Reference proteome</keyword>
<dbReference type="EMBL" id="CP080095">
    <property type="protein sequence ID" value="QYD68671.1"/>
    <property type="molecule type" value="Genomic_DNA"/>
</dbReference>
<gene>
    <name evidence="7" type="ORF">KZJ38_20980</name>
</gene>
<evidence type="ECO:0000256" key="5">
    <source>
        <dbReference type="SAM" id="MobiDB-lite"/>
    </source>
</evidence>
<evidence type="ECO:0000256" key="3">
    <source>
        <dbReference type="ARBA" id="ARBA00023004"/>
    </source>
</evidence>